<feature type="compositionally biased region" description="Basic and acidic residues" evidence="6">
    <location>
        <begin position="962"/>
        <end position="973"/>
    </location>
</feature>
<dbReference type="PANTHER" id="PTHR43381:SF20">
    <property type="entry name" value="TRANSLATION INITIATION FACTOR IF-2, MITOCHONDRIAL"/>
    <property type="match status" value="1"/>
</dbReference>
<gene>
    <name evidence="8" type="ORF">FOZ63_027953</name>
</gene>
<dbReference type="InterPro" id="IPR015760">
    <property type="entry name" value="TIF_IF2"/>
</dbReference>
<proteinExistence type="inferred from homology"/>
<keyword evidence="2" id="KW-0396">Initiation factor</keyword>
<reference evidence="8 9" key="1">
    <citation type="submission" date="2020-04" db="EMBL/GenBank/DDBJ databases">
        <title>Perkinsus olseni comparative genomics.</title>
        <authorList>
            <person name="Bogema D.R."/>
        </authorList>
    </citation>
    <scope>NUCLEOTIDE SEQUENCE [LARGE SCALE GENOMIC DNA]</scope>
    <source>
        <strain evidence="8 9">ATCC PRA-207</strain>
    </source>
</reference>
<dbReference type="SUPFAM" id="SSF52156">
    <property type="entry name" value="Initiation factor IF2/eIF5b, domain 3"/>
    <property type="match status" value="1"/>
</dbReference>
<evidence type="ECO:0000256" key="2">
    <source>
        <dbReference type="ARBA" id="ARBA00022540"/>
    </source>
</evidence>
<evidence type="ECO:0000256" key="3">
    <source>
        <dbReference type="ARBA" id="ARBA00022741"/>
    </source>
</evidence>
<name>A0A7J6STY8_PEROL</name>
<dbReference type="Gene3D" id="2.40.30.10">
    <property type="entry name" value="Translation factors"/>
    <property type="match status" value="1"/>
</dbReference>
<organism evidence="8 9">
    <name type="scientific">Perkinsus olseni</name>
    <name type="common">Perkinsus atlanticus</name>
    <dbReference type="NCBI Taxonomy" id="32597"/>
    <lineage>
        <taxon>Eukaryota</taxon>
        <taxon>Sar</taxon>
        <taxon>Alveolata</taxon>
        <taxon>Perkinsozoa</taxon>
        <taxon>Perkinsea</taxon>
        <taxon>Perkinsida</taxon>
        <taxon>Perkinsidae</taxon>
        <taxon>Perkinsus</taxon>
    </lineage>
</organism>
<dbReference type="InterPro" id="IPR019197">
    <property type="entry name" value="Biotin-prot_ligase_N"/>
</dbReference>
<keyword evidence="9" id="KW-1185">Reference proteome</keyword>
<dbReference type="Pfam" id="PF22042">
    <property type="entry name" value="EF-G_D2"/>
    <property type="match status" value="1"/>
</dbReference>
<comment type="caution">
    <text evidence="8">The sequence shown here is derived from an EMBL/GenBank/DDBJ whole genome shotgun (WGS) entry which is preliminary data.</text>
</comment>
<dbReference type="Gene3D" id="3.40.50.300">
    <property type="entry name" value="P-loop containing nucleotide triphosphate hydrolases"/>
    <property type="match status" value="1"/>
</dbReference>
<dbReference type="AlphaFoldDB" id="A0A7J6STY8"/>
<evidence type="ECO:0000256" key="5">
    <source>
        <dbReference type="ARBA" id="ARBA00023134"/>
    </source>
</evidence>
<evidence type="ECO:0000313" key="8">
    <source>
        <dbReference type="EMBL" id="KAF4736348.1"/>
    </source>
</evidence>
<dbReference type="InterPro" id="IPR009000">
    <property type="entry name" value="Transl_B-barrel_sf"/>
</dbReference>
<dbReference type="GO" id="GO:0003743">
    <property type="term" value="F:translation initiation factor activity"/>
    <property type="evidence" value="ECO:0007669"/>
    <property type="project" value="UniProtKB-KW"/>
</dbReference>
<dbReference type="Proteomes" id="UP000553632">
    <property type="component" value="Unassembled WGS sequence"/>
</dbReference>
<evidence type="ECO:0000259" key="7">
    <source>
        <dbReference type="PROSITE" id="PS51722"/>
    </source>
</evidence>
<accession>A0A7J6STY8</accession>
<dbReference type="NCBIfam" id="TIGR00231">
    <property type="entry name" value="small_GTP"/>
    <property type="match status" value="1"/>
</dbReference>
<dbReference type="OMA" id="YVGMFDI"/>
<feature type="domain" description="Tr-type G" evidence="7">
    <location>
        <begin position="445"/>
        <end position="638"/>
    </location>
</feature>
<dbReference type="GO" id="GO:0005737">
    <property type="term" value="C:cytoplasm"/>
    <property type="evidence" value="ECO:0007669"/>
    <property type="project" value="TreeGrafter"/>
</dbReference>
<dbReference type="InterPro" id="IPR053905">
    <property type="entry name" value="EF-G-like_DII"/>
</dbReference>
<keyword evidence="4" id="KW-0648">Protein biosynthesis</keyword>
<dbReference type="InterPro" id="IPR023115">
    <property type="entry name" value="TIF_IF2_dom3"/>
</dbReference>
<evidence type="ECO:0000256" key="4">
    <source>
        <dbReference type="ARBA" id="ARBA00022917"/>
    </source>
</evidence>
<dbReference type="Pfam" id="PF09825">
    <property type="entry name" value="BPL_N"/>
    <property type="match status" value="1"/>
</dbReference>
<dbReference type="SUPFAM" id="SSF50447">
    <property type="entry name" value="Translation proteins"/>
    <property type="match status" value="1"/>
</dbReference>
<dbReference type="Gene3D" id="3.40.50.10050">
    <property type="entry name" value="Translation initiation factor IF- 2, domain 3"/>
    <property type="match status" value="1"/>
</dbReference>
<dbReference type="EMBL" id="JABANO010015756">
    <property type="protein sequence ID" value="KAF4736348.1"/>
    <property type="molecule type" value="Genomic_DNA"/>
</dbReference>
<dbReference type="PROSITE" id="PS51722">
    <property type="entry name" value="G_TR_2"/>
    <property type="match status" value="1"/>
</dbReference>
<feature type="compositionally biased region" description="Basic residues" evidence="6">
    <location>
        <begin position="942"/>
        <end position="952"/>
    </location>
</feature>
<dbReference type="InterPro" id="IPR005225">
    <property type="entry name" value="Small_GTP-bd"/>
</dbReference>
<feature type="non-terminal residue" evidence="8">
    <location>
        <position position="1213"/>
    </location>
</feature>
<evidence type="ECO:0000256" key="6">
    <source>
        <dbReference type="SAM" id="MobiDB-lite"/>
    </source>
</evidence>
<dbReference type="GO" id="GO:0003924">
    <property type="term" value="F:GTPase activity"/>
    <property type="evidence" value="ECO:0007669"/>
    <property type="project" value="InterPro"/>
</dbReference>
<keyword evidence="3" id="KW-0547">Nucleotide-binding</keyword>
<dbReference type="SUPFAM" id="SSF52540">
    <property type="entry name" value="P-loop containing nucleoside triphosphate hydrolases"/>
    <property type="match status" value="1"/>
</dbReference>
<feature type="region of interest" description="Disordered" evidence="6">
    <location>
        <begin position="920"/>
        <end position="973"/>
    </location>
</feature>
<protein>
    <recommendedName>
        <fullName evidence="7">Tr-type G domain-containing protein</fullName>
    </recommendedName>
</protein>
<comment type="similarity">
    <text evidence="1">Belongs to the TRAFAC class translation factor GTPase superfamily. Classic translation factor GTPase family. IF-2 subfamily.</text>
</comment>
<dbReference type="PRINTS" id="PR00315">
    <property type="entry name" value="ELONGATNFCT"/>
</dbReference>
<sequence>MPISFSCVFDEGGPLEVVGPRELAFHTGPAVGPHLATYEYNSNSGARAAELTDSGSGDAALPHGPIYAYFNGGACFPESQFPVGCRSEVLYRYASSGEPAILRCPVGSGKAILSGVHFEVMPEDLAELHDTDLSEHEVCELMFRTEKNLKILGRQLLLDLVSHTDPYQWGGLNAGSSSMPLQMPLTAAARVTSASEEGDTHFRALPCHEIELGISCSHHSALVAFMWSLGVRAARLSVVSNTAIAVRAPTTAPQPLAIFAFETNKKFRRWKFMRMKKKKSVLCGSVEGEVASHFTYMILRRELFAACGDAAARSPFRVCVRQYHKKGSSFLARKTARDTIVKGRESRDKIILVPPYLGASELRLMLPIDYSAALSLCGARQYLKKYYWNDHEGREFETTSKRKVIVPFDNIVRSLYKFGMEPRMIDMEPEWDSESPPIKSGLATKSVPVVVVVGHINHGKTTFLDALRGTNVVEAEPGRITQSVRAFTMDLPEAANGATVEQASFDAERMTFIDTPGHAAFETSRGRAVEVADCALVIVSVENGADIQTEEVLLQADAFRVPVVFALNKIDLPYANVELVRNELAYQCAKLYEAGMVSSDFSDAARKAAPISALHGTNITEVVESLHHSIGEVVTDNQQDLPLHHIPAPSVTPGMVAQFYRSTKKRNDYLTDVDLPVTGALVIIDITNNMSQGRIMLCLVKHGVVMKGSFFVAGSAFGQVERMWDADKGTKAEITKATPGMAVQIVGLKKQRRGKDGTCSATDIVMVMAKERAWRLSAYRQNIENLSEIQTAGPPIEVPWSSDGISKTQADMPRPVDEAVGERAVSRDWLNKDRTVSEYGEVGYNDNRVFKEGAAAAAPREEYEALARLGEHNPLVGFEAEDYEGSVPNYKQMRDFELAEQDTKERLKAEKIRLAKLASGTPHSIVVEPEQKPEEEPAKPQRGGRKSSRKAQARQEAMDSTAEEKPSAAAAHSKDSIYYVERRNWQEDAVTDTRRIIERWGERDVNNWKDKEEQKAHYKEEQQAMEAIRAEIFGRRKNREHREKLDLTEYEDLPEAKLVLPVILKTQSVNVFDGIMDEIEMVEEEFNMRIPIVHGGVGPVLKKDVEHAVVERDYGYCPIYTVQVGVHPTARQHAEDCNVPVKNFDVFTDLLEDIRSRCKLVIERKRKIDQRQQKALWASNVFRTTVLAICIAGPLTMLIWTNGGDEKMLSGKT</sequence>
<keyword evidence="5" id="KW-0342">GTP-binding</keyword>
<dbReference type="InterPro" id="IPR000795">
    <property type="entry name" value="T_Tr_GTP-bd_dom"/>
</dbReference>
<evidence type="ECO:0000313" key="9">
    <source>
        <dbReference type="Proteomes" id="UP000553632"/>
    </source>
</evidence>
<dbReference type="InterPro" id="IPR027417">
    <property type="entry name" value="P-loop_NTPase"/>
</dbReference>
<dbReference type="PANTHER" id="PTHR43381">
    <property type="entry name" value="TRANSLATION INITIATION FACTOR IF-2-RELATED"/>
    <property type="match status" value="1"/>
</dbReference>
<feature type="compositionally biased region" description="Basic and acidic residues" evidence="6">
    <location>
        <begin position="929"/>
        <end position="939"/>
    </location>
</feature>
<dbReference type="Pfam" id="PF00009">
    <property type="entry name" value="GTP_EFTU"/>
    <property type="match status" value="1"/>
</dbReference>
<dbReference type="InterPro" id="IPR036925">
    <property type="entry name" value="TIF_IF2_dom3_sf"/>
</dbReference>
<dbReference type="GO" id="GO:0005525">
    <property type="term" value="F:GTP binding"/>
    <property type="evidence" value="ECO:0007669"/>
    <property type="project" value="UniProtKB-KW"/>
</dbReference>
<evidence type="ECO:0000256" key="1">
    <source>
        <dbReference type="ARBA" id="ARBA00007733"/>
    </source>
</evidence>
<dbReference type="Pfam" id="PF11987">
    <property type="entry name" value="IF-2"/>
    <property type="match status" value="1"/>
</dbReference>